<evidence type="ECO:0000256" key="4">
    <source>
        <dbReference type="ARBA" id="ARBA00022737"/>
    </source>
</evidence>
<keyword evidence="3" id="KW-0479">Metal-binding</keyword>
<dbReference type="PANTHER" id="PTHR43152:SF3">
    <property type="entry name" value="UVRABC SYSTEM PROTEIN A"/>
    <property type="match status" value="1"/>
</dbReference>
<evidence type="ECO:0000256" key="3">
    <source>
        <dbReference type="ARBA" id="ARBA00022723"/>
    </source>
</evidence>
<dbReference type="EMBL" id="JAESWB010000065">
    <property type="protein sequence ID" value="MBL4951762.1"/>
    <property type="molecule type" value="Genomic_DNA"/>
</dbReference>
<dbReference type="Gene3D" id="1.20.1580.10">
    <property type="entry name" value="ABC transporter ATPase like domain"/>
    <property type="match status" value="1"/>
</dbReference>
<dbReference type="PANTHER" id="PTHR43152">
    <property type="entry name" value="UVRABC SYSTEM PROTEIN A"/>
    <property type="match status" value="1"/>
</dbReference>
<keyword evidence="7" id="KW-0228">DNA excision</keyword>
<sequence>MNIEIRNAYEKNLKHIHVEIPRNQLTVITGLSGSGKTTLLKDTLYMEAQRQYLETMSYQGIQKPKVGEIRNLSPAVIIDQEDRNENPRSTLGTQTDMYTDLRMIFEKLHHRECPNCKAEISASDSIEETEKINEKFTVYMYCPKCQYRMDKLTRSNFSFNTKEGACPTCNGLGKSLVIKNNLYQKDKTIVDGGVAIWAKTYAEYQLKAYYALLRYLEIEIPQDVPLGDFTDEQFEILKQGIHSNMISNQQKKTLPTKVLEGKYEGVEPKIWRKIADKKSVPSSLKDYVEEGICPDCHGEKLNKLSRSATVLNQRLPEIEKWDLHRLLDWIKQIDQNTDDQKRALIQDYLLDLSTKIERISKVGLDYLSLNRPYTTLSGGEAQRLKLAAILDSQMTELIIILDEPTIGLHPSDTEGLISMIKKLKERGNTIITIEHDEEFIKHADSLVLH</sequence>
<keyword evidence="19" id="KW-1185">Reference proteome</keyword>
<keyword evidence="9" id="KW-0862">Zinc</keyword>
<dbReference type="Pfam" id="PF17755">
    <property type="entry name" value="UvrA_DNA-bind"/>
    <property type="match status" value="1"/>
</dbReference>
<evidence type="ECO:0000256" key="7">
    <source>
        <dbReference type="ARBA" id="ARBA00022769"/>
    </source>
</evidence>
<evidence type="ECO:0000256" key="12">
    <source>
        <dbReference type="ARBA" id="ARBA00023125"/>
    </source>
</evidence>
<keyword evidence="2" id="KW-0963">Cytoplasm</keyword>
<evidence type="ECO:0000259" key="17">
    <source>
        <dbReference type="Pfam" id="PF17755"/>
    </source>
</evidence>
<gene>
    <name evidence="18" type="ORF">JK635_05850</name>
</gene>
<accession>A0ABS1TKG9</accession>
<dbReference type="SUPFAM" id="SSF52540">
    <property type="entry name" value="P-loop containing nucleoside triphosphate hydrolases"/>
    <property type="match status" value="1"/>
</dbReference>
<name>A0ABS1TKG9_9BACI</name>
<feature type="domain" description="UvrA DNA-binding" evidence="17">
    <location>
        <begin position="184"/>
        <end position="279"/>
    </location>
</feature>
<protein>
    <recommendedName>
        <fullName evidence="15">UvrABC system protein A</fullName>
    </recommendedName>
    <alternativeName>
        <fullName evidence="16">Excinuclease ABC subunit A</fullName>
    </alternativeName>
</protein>
<keyword evidence="8" id="KW-0863">Zinc-finger</keyword>
<evidence type="ECO:0000256" key="9">
    <source>
        <dbReference type="ARBA" id="ARBA00022833"/>
    </source>
</evidence>
<evidence type="ECO:0000256" key="5">
    <source>
        <dbReference type="ARBA" id="ARBA00022741"/>
    </source>
</evidence>
<evidence type="ECO:0000256" key="15">
    <source>
        <dbReference type="ARBA" id="ARBA00039316"/>
    </source>
</evidence>
<comment type="caution">
    <text evidence="18">The sequence shown here is derived from an EMBL/GenBank/DDBJ whole genome shotgun (WGS) entry which is preliminary data.</text>
</comment>
<evidence type="ECO:0000256" key="8">
    <source>
        <dbReference type="ARBA" id="ARBA00022771"/>
    </source>
</evidence>
<keyword evidence="11" id="KW-0267">Excision nuclease</keyword>
<dbReference type="RefSeq" id="WP_202653048.1">
    <property type="nucleotide sequence ID" value="NZ_JAESWB010000065.1"/>
</dbReference>
<evidence type="ECO:0000256" key="14">
    <source>
        <dbReference type="ARBA" id="ARBA00038000"/>
    </source>
</evidence>
<evidence type="ECO:0000256" key="13">
    <source>
        <dbReference type="ARBA" id="ARBA00023204"/>
    </source>
</evidence>
<organism evidence="18 19">
    <name type="scientific">Neobacillus paridis</name>
    <dbReference type="NCBI Taxonomy" id="2803862"/>
    <lineage>
        <taxon>Bacteria</taxon>
        <taxon>Bacillati</taxon>
        <taxon>Bacillota</taxon>
        <taxon>Bacilli</taxon>
        <taxon>Bacillales</taxon>
        <taxon>Bacillaceae</taxon>
        <taxon>Neobacillus</taxon>
    </lineage>
</organism>
<reference evidence="18 19" key="1">
    <citation type="submission" date="2021-01" db="EMBL/GenBank/DDBJ databases">
        <title>Genome public.</title>
        <authorList>
            <person name="Liu C."/>
            <person name="Sun Q."/>
        </authorList>
    </citation>
    <scope>NUCLEOTIDE SEQUENCE [LARGE SCALE GENOMIC DNA]</scope>
    <source>
        <strain evidence="18 19">YIM B02564</strain>
    </source>
</reference>
<dbReference type="Gene3D" id="3.40.50.300">
    <property type="entry name" value="P-loop containing nucleotide triphosphate hydrolases"/>
    <property type="match status" value="1"/>
</dbReference>
<proteinExistence type="inferred from homology"/>
<evidence type="ECO:0000256" key="16">
    <source>
        <dbReference type="ARBA" id="ARBA00042156"/>
    </source>
</evidence>
<evidence type="ECO:0000313" key="19">
    <source>
        <dbReference type="Proteomes" id="UP000623967"/>
    </source>
</evidence>
<comment type="subcellular location">
    <subcellularLocation>
        <location evidence="1">Cytoplasm</location>
    </subcellularLocation>
</comment>
<evidence type="ECO:0000256" key="6">
    <source>
        <dbReference type="ARBA" id="ARBA00022763"/>
    </source>
</evidence>
<keyword evidence="10" id="KW-0067">ATP-binding</keyword>
<keyword evidence="4" id="KW-0677">Repeat</keyword>
<evidence type="ECO:0000256" key="1">
    <source>
        <dbReference type="ARBA" id="ARBA00004496"/>
    </source>
</evidence>
<evidence type="ECO:0000256" key="11">
    <source>
        <dbReference type="ARBA" id="ARBA00022881"/>
    </source>
</evidence>
<evidence type="ECO:0000256" key="2">
    <source>
        <dbReference type="ARBA" id="ARBA00022490"/>
    </source>
</evidence>
<dbReference type="InterPro" id="IPR027417">
    <property type="entry name" value="P-loop_NTPase"/>
</dbReference>
<evidence type="ECO:0000256" key="10">
    <source>
        <dbReference type="ARBA" id="ARBA00022840"/>
    </source>
</evidence>
<comment type="similarity">
    <text evidence="14">Belongs to the ABC transporter superfamily. UvrA family.</text>
</comment>
<evidence type="ECO:0000313" key="18">
    <source>
        <dbReference type="EMBL" id="MBL4951762.1"/>
    </source>
</evidence>
<keyword evidence="12" id="KW-0238">DNA-binding</keyword>
<keyword evidence="13" id="KW-0234">DNA repair</keyword>
<dbReference type="Gene3D" id="1.10.8.280">
    <property type="entry name" value="ABC transporter ATPase domain-like"/>
    <property type="match status" value="1"/>
</dbReference>
<keyword evidence="5" id="KW-0547">Nucleotide-binding</keyword>
<keyword evidence="6" id="KW-0227">DNA damage</keyword>
<dbReference type="InterPro" id="IPR041552">
    <property type="entry name" value="UvrA_DNA-bd"/>
</dbReference>
<dbReference type="Proteomes" id="UP000623967">
    <property type="component" value="Unassembled WGS sequence"/>
</dbReference>